<dbReference type="Pfam" id="PF00051">
    <property type="entry name" value="Kringle"/>
    <property type="match status" value="1"/>
</dbReference>
<keyword evidence="12" id="KW-0472">Membrane</keyword>
<dbReference type="InterPro" id="IPR018056">
    <property type="entry name" value="Kringle_CS"/>
</dbReference>
<dbReference type="InterPro" id="IPR013806">
    <property type="entry name" value="Kringle-like"/>
</dbReference>
<dbReference type="FunFam" id="3.10.250.10:FF:000005">
    <property type="entry name" value="Neurotrypsin isoform A"/>
    <property type="match status" value="2"/>
</dbReference>
<evidence type="ECO:0000256" key="4">
    <source>
        <dbReference type="ARBA" id="ARBA00009228"/>
    </source>
</evidence>
<evidence type="ECO:0000256" key="6">
    <source>
        <dbReference type="ARBA" id="ARBA00022525"/>
    </source>
</evidence>
<dbReference type="FunFam" id="3.10.250.10:FF:000006">
    <property type="entry name" value="neurotrypsin isoform X2"/>
    <property type="match status" value="1"/>
</dbReference>
<dbReference type="PROSITE" id="PS50287">
    <property type="entry name" value="SRCR_2"/>
    <property type="match status" value="4"/>
</dbReference>
<evidence type="ECO:0000256" key="7">
    <source>
        <dbReference type="ARBA" id="ARBA00022572"/>
    </source>
</evidence>
<dbReference type="FunFam" id="3.10.250.10:FF:000016">
    <property type="entry name" value="Scavenger receptor cysteine-rich protein type 12"/>
    <property type="match status" value="1"/>
</dbReference>
<evidence type="ECO:0000256" key="17">
    <source>
        <dbReference type="PROSITE-ProRule" id="PRU00196"/>
    </source>
</evidence>
<dbReference type="InterPro" id="IPR001190">
    <property type="entry name" value="SRCR"/>
</dbReference>
<dbReference type="GO" id="GO:0016020">
    <property type="term" value="C:membrane"/>
    <property type="evidence" value="ECO:0007669"/>
    <property type="project" value="UniProtKB-SubCell"/>
</dbReference>
<feature type="chain" id="PRO_5041731535" description="Neurotrypsin" evidence="19">
    <location>
        <begin position="21"/>
        <end position="815"/>
    </location>
</feature>
<dbReference type="Gene3D" id="2.40.20.10">
    <property type="entry name" value="Plasminogen Kringle 4"/>
    <property type="match status" value="1"/>
</dbReference>
<evidence type="ECO:0000256" key="19">
    <source>
        <dbReference type="SAM" id="SignalP"/>
    </source>
</evidence>
<feature type="domain" description="Kringle" evidence="20">
    <location>
        <begin position="38"/>
        <end position="110"/>
    </location>
</feature>
<dbReference type="GO" id="GO:0005576">
    <property type="term" value="C:extracellular region"/>
    <property type="evidence" value="ECO:0007669"/>
    <property type="project" value="UniProtKB-SubCell"/>
</dbReference>
<dbReference type="InterPro" id="IPR033116">
    <property type="entry name" value="TRYPSIN_SER"/>
</dbReference>
<keyword evidence="13 17" id="KW-1015">Disulfide bond</keyword>
<protein>
    <recommendedName>
        <fullName evidence="5">Neurotrypsin</fullName>
    </recommendedName>
    <alternativeName>
        <fullName evidence="15">Serine protease 12</fullName>
    </alternativeName>
</protein>
<dbReference type="PROSITE" id="PS00420">
    <property type="entry name" value="SRCR_1"/>
    <property type="match status" value="3"/>
</dbReference>
<comment type="similarity">
    <text evidence="4">Belongs to the peptidase S1 family. Snake venom subfamily.</text>
</comment>
<dbReference type="SMART" id="SM00202">
    <property type="entry name" value="SR"/>
    <property type="match status" value="4"/>
</dbReference>
<feature type="disulfide bond" evidence="17">
    <location>
        <begin position="243"/>
        <end position="307"/>
    </location>
</feature>
<dbReference type="PROSITE" id="PS00135">
    <property type="entry name" value="TRYPSIN_SER"/>
    <property type="match status" value="1"/>
</dbReference>
<keyword evidence="9 19" id="KW-0732">Signal</keyword>
<feature type="domain" description="SRCR" evidence="22">
    <location>
        <begin position="441"/>
        <end position="541"/>
    </location>
</feature>
<dbReference type="GO" id="GO:0004252">
    <property type="term" value="F:serine-type endopeptidase activity"/>
    <property type="evidence" value="ECO:0007669"/>
    <property type="project" value="InterPro"/>
</dbReference>
<dbReference type="InterPro" id="IPR009003">
    <property type="entry name" value="Peptidase_S1_PA"/>
</dbReference>
<dbReference type="PRINTS" id="PR00018">
    <property type="entry name" value="KRINGLE"/>
</dbReference>
<dbReference type="PRINTS" id="PR00722">
    <property type="entry name" value="CHYMOTRYPSIN"/>
</dbReference>
<keyword evidence="6" id="KW-0964">Secreted</keyword>
<dbReference type="Gene3D" id="2.40.10.10">
    <property type="entry name" value="Trypsin-like serine proteases"/>
    <property type="match status" value="1"/>
</dbReference>
<evidence type="ECO:0000256" key="12">
    <source>
        <dbReference type="ARBA" id="ARBA00023136"/>
    </source>
</evidence>
<dbReference type="GO" id="GO:0035821">
    <property type="term" value="P:modulation of process of another organism"/>
    <property type="evidence" value="ECO:0007669"/>
    <property type="project" value="UniProtKB-ARBA"/>
</dbReference>
<dbReference type="AlphaFoldDB" id="A0AA97JL71"/>
<feature type="domain" description="SRCR" evidence="22">
    <location>
        <begin position="326"/>
        <end position="426"/>
    </location>
</feature>
<evidence type="ECO:0000256" key="11">
    <source>
        <dbReference type="ARBA" id="ARBA00022989"/>
    </source>
</evidence>
<evidence type="ECO:0000259" key="22">
    <source>
        <dbReference type="PROSITE" id="PS50287"/>
    </source>
</evidence>
<evidence type="ECO:0000313" key="24">
    <source>
        <dbReference type="RefSeq" id="XP_054839049.1"/>
    </source>
</evidence>
<dbReference type="PANTHER" id="PTHR19331:SF465">
    <property type="entry name" value="EGG PEPTIDE SPERACT RECEPTOR"/>
    <property type="match status" value="1"/>
</dbReference>
<dbReference type="Pfam" id="PF00089">
    <property type="entry name" value="Trypsin"/>
    <property type="match status" value="1"/>
</dbReference>
<gene>
    <name evidence="24" type="primary">LOC129332175</name>
</gene>
<evidence type="ECO:0000256" key="18">
    <source>
        <dbReference type="RuleBase" id="RU363034"/>
    </source>
</evidence>
<keyword evidence="23" id="KW-1185">Reference proteome</keyword>
<dbReference type="Proteomes" id="UP001190640">
    <property type="component" value="Chromosome 6"/>
</dbReference>
<evidence type="ECO:0000256" key="5">
    <source>
        <dbReference type="ARBA" id="ARBA00017669"/>
    </source>
</evidence>
<feature type="signal peptide" evidence="19">
    <location>
        <begin position="1"/>
        <end position="20"/>
    </location>
</feature>
<evidence type="ECO:0000256" key="14">
    <source>
        <dbReference type="ARBA" id="ARBA00023180"/>
    </source>
</evidence>
<dbReference type="SUPFAM" id="SSF56487">
    <property type="entry name" value="SRCR-like"/>
    <property type="match status" value="4"/>
</dbReference>
<feature type="disulfide bond" evidence="17">
    <location>
        <begin position="479"/>
        <end position="540"/>
    </location>
</feature>
<dbReference type="InterPro" id="IPR043504">
    <property type="entry name" value="Peptidase_S1_PA_chymotrypsin"/>
</dbReference>
<dbReference type="InterPro" id="IPR000001">
    <property type="entry name" value="Kringle"/>
</dbReference>
<evidence type="ECO:0000259" key="21">
    <source>
        <dbReference type="PROSITE" id="PS50240"/>
    </source>
</evidence>
<feature type="domain" description="SRCR" evidence="22">
    <location>
        <begin position="218"/>
        <end position="318"/>
    </location>
</feature>
<dbReference type="FunFam" id="2.40.10.10:FF:000053">
    <property type="entry name" value="Neurotrypsin"/>
    <property type="match status" value="1"/>
</dbReference>
<keyword evidence="18" id="KW-0378">Hydrolase</keyword>
<keyword evidence="8" id="KW-0812">Transmembrane</keyword>
<dbReference type="PRINTS" id="PR00258">
    <property type="entry name" value="SPERACTRCPTR"/>
</dbReference>
<dbReference type="SUPFAM" id="SSF50494">
    <property type="entry name" value="Trypsin-like serine proteases"/>
    <property type="match status" value="1"/>
</dbReference>
<keyword evidence="14" id="KW-0325">Glycoprotein</keyword>
<dbReference type="InterPro" id="IPR038178">
    <property type="entry name" value="Kringle_sf"/>
</dbReference>
<feature type="disulfide bond" evidence="17">
    <location>
        <begin position="351"/>
        <end position="415"/>
    </location>
</feature>
<evidence type="ECO:0000256" key="13">
    <source>
        <dbReference type="ARBA" id="ARBA00023157"/>
    </source>
</evidence>
<comment type="caution">
    <text evidence="17">Lacks conserved residue(s) required for the propagation of feature annotation.</text>
</comment>
<accession>A0AA97JL71</accession>
<keyword evidence="7 16" id="KW-0420">Kringle</keyword>
<dbReference type="InterPro" id="IPR001254">
    <property type="entry name" value="Trypsin_dom"/>
</dbReference>
<dbReference type="PROSITE" id="PS50070">
    <property type="entry name" value="KRINGLE_2"/>
    <property type="match status" value="1"/>
</dbReference>
<evidence type="ECO:0000256" key="3">
    <source>
        <dbReference type="ARBA" id="ARBA00004613"/>
    </source>
</evidence>
<evidence type="ECO:0000256" key="10">
    <source>
        <dbReference type="ARBA" id="ARBA00022737"/>
    </source>
</evidence>
<feature type="disulfide bond" evidence="17">
    <location>
        <begin position="395"/>
        <end position="405"/>
    </location>
</feature>
<dbReference type="InterPro" id="IPR001314">
    <property type="entry name" value="Peptidase_S1A"/>
</dbReference>
<dbReference type="PROSITE" id="PS00134">
    <property type="entry name" value="TRYPSIN_HIS"/>
    <property type="match status" value="1"/>
</dbReference>
<feature type="disulfide bond" evidence="17">
    <location>
        <begin position="466"/>
        <end position="530"/>
    </location>
</feature>
<dbReference type="SMART" id="SM00020">
    <property type="entry name" value="Tryp_SPc"/>
    <property type="match status" value="1"/>
</dbReference>
<dbReference type="Pfam" id="PF00530">
    <property type="entry name" value="SRCR"/>
    <property type="match status" value="4"/>
</dbReference>
<dbReference type="GO" id="GO:0006508">
    <property type="term" value="P:proteolysis"/>
    <property type="evidence" value="ECO:0007669"/>
    <property type="project" value="UniProtKB-KW"/>
</dbReference>
<evidence type="ECO:0000256" key="15">
    <source>
        <dbReference type="ARBA" id="ARBA00030576"/>
    </source>
</evidence>
<comment type="function">
    <text evidence="1">Plays a role in neuronal plasticity and the proteolytic action may subserve structural reorganizations associated with learning and memory operations.</text>
</comment>
<keyword evidence="10" id="KW-0677">Repeat</keyword>
<dbReference type="SUPFAM" id="SSF57440">
    <property type="entry name" value="Kringle-like"/>
    <property type="match status" value="1"/>
</dbReference>
<comment type="subcellular location">
    <subcellularLocation>
        <location evidence="2">Membrane</location>
        <topology evidence="2">Single-pass membrane protein</topology>
    </subcellularLocation>
    <subcellularLocation>
        <location evidence="3">Secreted</location>
    </subcellularLocation>
</comment>
<feature type="domain" description="SRCR" evidence="22">
    <location>
        <begin position="97"/>
        <end position="212"/>
    </location>
</feature>
<keyword evidence="11" id="KW-1133">Transmembrane helix</keyword>
<dbReference type="PROSITE" id="PS00021">
    <property type="entry name" value="KRINGLE_1"/>
    <property type="match status" value="1"/>
</dbReference>
<evidence type="ECO:0000256" key="1">
    <source>
        <dbReference type="ARBA" id="ARBA00002744"/>
    </source>
</evidence>
<evidence type="ECO:0000256" key="8">
    <source>
        <dbReference type="ARBA" id="ARBA00022692"/>
    </source>
</evidence>
<feature type="disulfide bond" evidence="17">
    <location>
        <begin position="364"/>
        <end position="425"/>
    </location>
</feature>
<evidence type="ECO:0000259" key="20">
    <source>
        <dbReference type="PROSITE" id="PS50070"/>
    </source>
</evidence>
<dbReference type="GeneID" id="129332175"/>
<evidence type="ECO:0000256" key="2">
    <source>
        <dbReference type="ARBA" id="ARBA00004167"/>
    </source>
</evidence>
<reference evidence="24" key="1">
    <citation type="submission" date="2025-08" db="UniProtKB">
        <authorList>
            <consortium name="RefSeq"/>
        </authorList>
    </citation>
    <scope>IDENTIFICATION</scope>
    <source>
        <tissue evidence="24">Blood</tissue>
    </source>
</reference>
<sequence length="815" mass="89420">MTLQGLVLLQLLASLRLGKALLEFQPGQNHLQNAVSPPCWIESFGYYNGSLSMTVSGLACLNWSDFPDYIRQYPNRGLGNHNYCRNPDGGVTPWCFYQLASGAIGWANCDCNHGAVRLAEDGRVELYFSGLWGTICGDEWTDRDASVVCRQLGLSEIGTAQRVSYSGLSPMPFHLRSANCRGDEKMLLQCGCQEMFGTCVQGLGAANCVPPHGVGTPLRLVGGKESFEGRVEVYHDGRWGTICDDQWDNRDAEVVCRQLGLSGNPKAVSWARFGQGLGPILLDEVDCSGNEFLLDQCKKSNWEEHNCDHVEDAGVICDPFAAEGSIRLAGGHTPNEGRVEIYHSGDWGSICDDGWTGFTAQVACRQLGFRGPARLASEGEFPSGQGFILLDDVACAGTELSLLHCSHSNWGQHDCSHEEDVGIHCSPESNKITEEIPGLPVRLVDGENTKEGRVEVFLNGQWGSVCDDGWTDRDAAVVCRQLGYSGAAKAKTMAYFGEGHGPIHLDNVACSGTERTLGECLIPKSGIHNCWHSEDAGVICNYVEGEAIRNSGSAFGMCGLRLLHLRKKRIIGGKKSLRGGWPWQVSLRLKGFHRDARLLCGATLISNCWVVTAAHCFKRFGVDVRRYLLRVGDYHTGVRDEFERELPVEKIVLHRNYQSSSNDNDIALVRIRGKDGHCLSFSHHVLPICLPSRKEKAAIDRQACVISGWGDTGKSYSRMLLQGSVPLLSQKVCKSRYGKKFTNRMLCAGNLSEDNRVDSCQGDSGGPLVCQRSSGHWVILGITSWGYGCGRKDSPGVYTKVSKFVPWIKKITKLK</sequence>
<feature type="disulfide bond" evidence="17">
    <location>
        <begin position="287"/>
        <end position="297"/>
    </location>
</feature>
<dbReference type="KEGG" id="emc:129332175"/>
<evidence type="ECO:0000256" key="16">
    <source>
        <dbReference type="PROSITE-ProRule" id="PRU00121"/>
    </source>
</evidence>
<dbReference type="InterPro" id="IPR036772">
    <property type="entry name" value="SRCR-like_dom_sf"/>
</dbReference>
<feature type="disulfide bond" evidence="17">
    <location>
        <begin position="180"/>
        <end position="190"/>
    </location>
</feature>
<feature type="disulfide bond" evidence="17">
    <location>
        <begin position="510"/>
        <end position="520"/>
    </location>
</feature>
<organism evidence="23 24">
    <name type="scientific">Eublepharis macularius</name>
    <name type="common">Leopard gecko</name>
    <name type="synonym">Cyrtodactylus macularius</name>
    <dbReference type="NCBI Taxonomy" id="481883"/>
    <lineage>
        <taxon>Eukaryota</taxon>
        <taxon>Metazoa</taxon>
        <taxon>Chordata</taxon>
        <taxon>Craniata</taxon>
        <taxon>Vertebrata</taxon>
        <taxon>Euteleostomi</taxon>
        <taxon>Lepidosauria</taxon>
        <taxon>Squamata</taxon>
        <taxon>Bifurcata</taxon>
        <taxon>Gekkota</taxon>
        <taxon>Eublepharidae</taxon>
        <taxon>Eublepharinae</taxon>
        <taxon>Eublepharis</taxon>
    </lineage>
</organism>
<dbReference type="RefSeq" id="XP_054839049.1">
    <property type="nucleotide sequence ID" value="XM_054983074.1"/>
</dbReference>
<feature type="domain" description="Peptidase S1" evidence="21">
    <location>
        <begin position="570"/>
        <end position="813"/>
    </location>
</feature>
<name>A0AA97JL71_EUBMA</name>
<dbReference type="CDD" id="cd00190">
    <property type="entry name" value="Tryp_SPc"/>
    <property type="match status" value="1"/>
</dbReference>
<feature type="disulfide bond" evidence="17">
    <location>
        <begin position="256"/>
        <end position="317"/>
    </location>
</feature>
<dbReference type="Gene3D" id="3.10.250.10">
    <property type="entry name" value="SRCR-like domain"/>
    <property type="match status" value="4"/>
</dbReference>
<keyword evidence="18" id="KW-0720">Serine protease</keyword>
<evidence type="ECO:0000256" key="9">
    <source>
        <dbReference type="ARBA" id="ARBA00022729"/>
    </source>
</evidence>
<dbReference type="SMART" id="SM00130">
    <property type="entry name" value="KR"/>
    <property type="match status" value="1"/>
</dbReference>
<dbReference type="PROSITE" id="PS50240">
    <property type="entry name" value="TRYPSIN_DOM"/>
    <property type="match status" value="1"/>
</dbReference>
<keyword evidence="18" id="KW-0645">Protease</keyword>
<dbReference type="PANTHER" id="PTHR19331">
    <property type="entry name" value="SCAVENGER RECEPTOR DOMAIN-CONTAINING"/>
    <property type="match status" value="1"/>
</dbReference>
<evidence type="ECO:0000313" key="23">
    <source>
        <dbReference type="Proteomes" id="UP001190640"/>
    </source>
</evidence>
<dbReference type="InterPro" id="IPR018114">
    <property type="entry name" value="TRYPSIN_HIS"/>
</dbReference>
<proteinExistence type="inferred from homology"/>